<name>A0A7V5P013_9BACT</name>
<feature type="domain" description="HTH merR-type" evidence="2">
    <location>
        <begin position="11"/>
        <end position="81"/>
    </location>
</feature>
<keyword evidence="1" id="KW-0238">DNA-binding</keyword>
<dbReference type="PANTHER" id="PTHR30204">
    <property type="entry name" value="REDOX-CYCLING DRUG-SENSING TRANSCRIPTIONAL ACTIVATOR SOXR"/>
    <property type="match status" value="1"/>
</dbReference>
<dbReference type="EMBL" id="DROK01000160">
    <property type="protein sequence ID" value="HHI97310.1"/>
    <property type="molecule type" value="Genomic_DNA"/>
</dbReference>
<proteinExistence type="predicted"/>
<dbReference type="AlphaFoldDB" id="A0A7V5P013"/>
<dbReference type="InterPro" id="IPR047057">
    <property type="entry name" value="MerR_fam"/>
</dbReference>
<dbReference type="CDD" id="cd04765">
    <property type="entry name" value="HTH_MlrA-like_sg2"/>
    <property type="match status" value="1"/>
</dbReference>
<dbReference type="Gene3D" id="1.10.1660.10">
    <property type="match status" value="1"/>
</dbReference>
<accession>A0A7V5P013</accession>
<sequence length="109" mass="12681">MKAKQVLPKRYYTIGEVARLLGVEPHVLRFWEKEFSKFVKPLRVSGRRLYRGEQVEVFRRIKALLYEEGYTISGAKKKLSAKKDAQDVLLEVKRGLEEILEILTGEEGE</sequence>
<dbReference type="SMART" id="SM00422">
    <property type="entry name" value="HTH_MERR"/>
    <property type="match status" value="1"/>
</dbReference>
<dbReference type="PANTHER" id="PTHR30204:SF15">
    <property type="entry name" value="BLL5018 PROTEIN"/>
    <property type="match status" value="1"/>
</dbReference>
<gene>
    <name evidence="3" type="ORF">ENJ96_05595</name>
</gene>
<evidence type="ECO:0000256" key="1">
    <source>
        <dbReference type="ARBA" id="ARBA00023125"/>
    </source>
</evidence>
<dbReference type="GO" id="GO:0003700">
    <property type="term" value="F:DNA-binding transcription factor activity"/>
    <property type="evidence" value="ECO:0007669"/>
    <property type="project" value="InterPro"/>
</dbReference>
<organism evidence="3">
    <name type="scientific">Thermodesulfatator atlanticus</name>
    <dbReference type="NCBI Taxonomy" id="501497"/>
    <lineage>
        <taxon>Bacteria</taxon>
        <taxon>Pseudomonadati</taxon>
        <taxon>Thermodesulfobacteriota</taxon>
        <taxon>Thermodesulfobacteria</taxon>
        <taxon>Thermodesulfobacteriales</taxon>
        <taxon>Thermodesulfatatoraceae</taxon>
        <taxon>Thermodesulfatator</taxon>
    </lineage>
</organism>
<comment type="caution">
    <text evidence="3">The sequence shown here is derived from an EMBL/GenBank/DDBJ whole genome shotgun (WGS) entry which is preliminary data.</text>
</comment>
<dbReference type="SUPFAM" id="SSF46955">
    <property type="entry name" value="Putative DNA-binding domain"/>
    <property type="match status" value="1"/>
</dbReference>
<evidence type="ECO:0000259" key="2">
    <source>
        <dbReference type="PROSITE" id="PS50937"/>
    </source>
</evidence>
<dbReference type="Proteomes" id="UP000886101">
    <property type="component" value="Unassembled WGS sequence"/>
</dbReference>
<reference evidence="3" key="1">
    <citation type="journal article" date="2020" name="mSystems">
        <title>Genome- and Community-Level Interaction Insights into Carbon Utilization and Element Cycling Functions of Hydrothermarchaeota in Hydrothermal Sediment.</title>
        <authorList>
            <person name="Zhou Z."/>
            <person name="Liu Y."/>
            <person name="Xu W."/>
            <person name="Pan J."/>
            <person name="Luo Z.H."/>
            <person name="Li M."/>
        </authorList>
    </citation>
    <scope>NUCLEOTIDE SEQUENCE [LARGE SCALE GENOMIC DNA]</scope>
    <source>
        <strain evidence="3">HyVt-533</strain>
    </source>
</reference>
<dbReference type="Pfam" id="PF13411">
    <property type="entry name" value="MerR_1"/>
    <property type="match status" value="1"/>
</dbReference>
<dbReference type="GO" id="GO:0003677">
    <property type="term" value="F:DNA binding"/>
    <property type="evidence" value="ECO:0007669"/>
    <property type="project" value="UniProtKB-KW"/>
</dbReference>
<dbReference type="PROSITE" id="PS50937">
    <property type="entry name" value="HTH_MERR_2"/>
    <property type="match status" value="1"/>
</dbReference>
<evidence type="ECO:0000313" key="3">
    <source>
        <dbReference type="EMBL" id="HHI97310.1"/>
    </source>
</evidence>
<protein>
    <submittedName>
        <fullName evidence="3">MerR family transcriptional regulator</fullName>
    </submittedName>
</protein>
<dbReference type="InterPro" id="IPR009061">
    <property type="entry name" value="DNA-bd_dom_put_sf"/>
</dbReference>
<dbReference type="InterPro" id="IPR000551">
    <property type="entry name" value="MerR-type_HTH_dom"/>
</dbReference>